<dbReference type="CDD" id="cd03450">
    <property type="entry name" value="NodN"/>
    <property type="match status" value="1"/>
</dbReference>
<dbReference type="PANTHER" id="PTHR42993:SF1">
    <property type="entry name" value="MAOC-LIKE DEHYDRATASE DOMAIN-CONTAINING PROTEIN"/>
    <property type="match status" value="1"/>
</dbReference>
<gene>
    <name evidence="3" type="ORF">ABW18_14885</name>
</gene>
<dbReference type="Gene3D" id="3.10.129.10">
    <property type="entry name" value="Hotdog Thioesterase"/>
    <property type="match status" value="1"/>
</dbReference>
<reference evidence="3 4" key="1">
    <citation type="submission" date="2015-05" db="EMBL/GenBank/DDBJ databases">
        <title>Draft genome sequence of the bacterium Gordonia jacobaea a new member of the Gordonia genus.</title>
        <authorList>
            <person name="Jimenez-Galisteo G."/>
            <person name="Dominguez A."/>
            <person name="Munoz E."/>
            <person name="Vinas M."/>
        </authorList>
    </citation>
    <scope>NUCLEOTIDE SEQUENCE [LARGE SCALE GENOMIC DNA]</scope>
    <source>
        <strain evidence="4">mv1</strain>
    </source>
</reference>
<dbReference type="InterPro" id="IPR039375">
    <property type="entry name" value="NodN-like"/>
</dbReference>
<proteinExistence type="inferred from homology"/>
<name>A0ABR5IBZ2_9ACTN</name>
<accession>A0ABR5IBZ2</accession>
<dbReference type="RefSeq" id="WP_049699833.1">
    <property type="nucleotide sequence ID" value="NZ_CBDRLS010000001.1"/>
</dbReference>
<dbReference type="InterPro" id="IPR002539">
    <property type="entry name" value="MaoC-like_dom"/>
</dbReference>
<evidence type="ECO:0000313" key="3">
    <source>
        <dbReference type="EMBL" id="KNA90896.1"/>
    </source>
</evidence>
<comment type="similarity">
    <text evidence="1">Belongs to the enoyl-CoA hydratase/isomerase family.</text>
</comment>
<dbReference type="Proteomes" id="UP000037247">
    <property type="component" value="Unassembled WGS sequence"/>
</dbReference>
<sequence>MTTATQPVRPTTAADLAELVGTELGPTPWYAVEQDRVNAFADATDDHQWIHLDTERAAASDLGGTIAHGLLTLSLGPHLSSQLIRFDGFAHSLNYGYNKVRFPAPVPVGSRVRMRVTVVSADEVSGGIQVVTSQVMEREGSDKPVMVAESIARVVAAS</sequence>
<comment type="caution">
    <text evidence="3">The sequence shown here is derived from an EMBL/GenBank/DDBJ whole genome shotgun (WGS) entry which is preliminary data.</text>
</comment>
<protein>
    <submittedName>
        <fullName evidence="3">Enoyl-CoA hydratase</fullName>
    </submittedName>
</protein>
<organism evidence="3 4">
    <name type="scientific">Gordonia jacobaea</name>
    <dbReference type="NCBI Taxonomy" id="122202"/>
    <lineage>
        <taxon>Bacteria</taxon>
        <taxon>Bacillati</taxon>
        <taxon>Actinomycetota</taxon>
        <taxon>Actinomycetes</taxon>
        <taxon>Mycobacteriales</taxon>
        <taxon>Gordoniaceae</taxon>
        <taxon>Gordonia</taxon>
    </lineage>
</organism>
<evidence type="ECO:0000256" key="1">
    <source>
        <dbReference type="ARBA" id="ARBA00005254"/>
    </source>
</evidence>
<dbReference type="Pfam" id="PF01575">
    <property type="entry name" value="MaoC_dehydratas"/>
    <property type="match status" value="1"/>
</dbReference>
<dbReference type="InterPro" id="IPR029069">
    <property type="entry name" value="HotDog_dom_sf"/>
</dbReference>
<dbReference type="EMBL" id="LDTZ01000018">
    <property type="protein sequence ID" value="KNA90896.1"/>
    <property type="molecule type" value="Genomic_DNA"/>
</dbReference>
<dbReference type="SUPFAM" id="SSF54637">
    <property type="entry name" value="Thioesterase/thiol ester dehydrase-isomerase"/>
    <property type="match status" value="1"/>
</dbReference>
<evidence type="ECO:0000313" key="4">
    <source>
        <dbReference type="Proteomes" id="UP000037247"/>
    </source>
</evidence>
<dbReference type="PANTHER" id="PTHR42993">
    <property type="entry name" value="MAOC-LIKE DEHYDRATASE DOMAIN-CONTAINING PROTEIN"/>
    <property type="match status" value="1"/>
</dbReference>
<evidence type="ECO:0000259" key="2">
    <source>
        <dbReference type="Pfam" id="PF01575"/>
    </source>
</evidence>
<feature type="domain" description="MaoC-like" evidence="2">
    <location>
        <begin position="19"/>
        <end position="134"/>
    </location>
</feature>
<keyword evidence="4" id="KW-1185">Reference proteome</keyword>